<evidence type="ECO:0000313" key="1">
    <source>
        <dbReference type="EMBL" id="SNS37559.1"/>
    </source>
</evidence>
<dbReference type="Proteomes" id="UP000198379">
    <property type="component" value="Unassembled WGS sequence"/>
</dbReference>
<protein>
    <recommendedName>
        <fullName evidence="3">Holliday junction resolvasome RuvABC endonuclease subunit</fullName>
    </recommendedName>
</protein>
<proteinExistence type="predicted"/>
<dbReference type="RefSeq" id="WP_143337239.1">
    <property type="nucleotide sequence ID" value="NZ_BMEP01000004.1"/>
</dbReference>
<dbReference type="AlphaFoldDB" id="A0A239DZ68"/>
<evidence type="ECO:0000313" key="2">
    <source>
        <dbReference type="Proteomes" id="UP000198379"/>
    </source>
</evidence>
<accession>A0A239DZ68</accession>
<dbReference type="EMBL" id="FZNY01000013">
    <property type="protein sequence ID" value="SNS37559.1"/>
    <property type="molecule type" value="Genomic_DNA"/>
</dbReference>
<organism evidence="1 2">
    <name type="scientific">Dokdonia pacifica</name>
    <dbReference type="NCBI Taxonomy" id="1627892"/>
    <lineage>
        <taxon>Bacteria</taxon>
        <taxon>Pseudomonadati</taxon>
        <taxon>Bacteroidota</taxon>
        <taxon>Flavobacteriia</taxon>
        <taxon>Flavobacteriales</taxon>
        <taxon>Flavobacteriaceae</taxon>
        <taxon>Dokdonia</taxon>
    </lineage>
</organism>
<dbReference type="OrthoDB" id="1445512at2"/>
<reference evidence="1 2" key="1">
    <citation type="submission" date="2017-06" db="EMBL/GenBank/DDBJ databases">
        <authorList>
            <person name="Kim H.J."/>
            <person name="Triplett B.A."/>
        </authorList>
    </citation>
    <scope>NUCLEOTIDE SEQUENCE [LARGE SCALE GENOMIC DNA]</scope>
    <source>
        <strain evidence="1 2">DSM 25597</strain>
    </source>
</reference>
<evidence type="ECO:0008006" key="3">
    <source>
        <dbReference type="Google" id="ProtNLM"/>
    </source>
</evidence>
<sequence>MQAPELTLVLYPNYFGMGYVICENPKELLNYGMAKIRPFTTDRYIKRLHKYLKQYRPTLIILRGYENDDNRISKRTVGVINSFIQEAEAHDIPVYKYSRTQIKEVFSDFGGKSKFAIAKTIASWYPELEPRKPQFKRNSDLEDYNMGLFDAFSLMLTHHYLE</sequence>
<dbReference type="InterPro" id="IPR036397">
    <property type="entry name" value="RNaseH_sf"/>
</dbReference>
<name>A0A239DZ68_9FLAO</name>
<keyword evidence="2" id="KW-1185">Reference proteome</keyword>
<dbReference type="Gene3D" id="3.30.420.10">
    <property type="entry name" value="Ribonuclease H-like superfamily/Ribonuclease H"/>
    <property type="match status" value="1"/>
</dbReference>
<dbReference type="GO" id="GO:0003676">
    <property type="term" value="F:nucleic acid binding"/>
    <property type="evidence" value="ECO:0007669"/>
    <property type="project" value="InterPro"/>
</dbReference>
<gene>
    <name evidence="1" type="ORF">SAMN06265376_11310</name>
</gene>